<sequence length="110" mass="11240">MSVQWKATSAGASGLGGTAPDKVPTLSTMPMPADATPVRHPSFAPPRKNAASGSTTSHTMAPDRVPPSNRATTVTDAAVNAIKLGASQRSPNRRSPNGNPTLTVIIPSRA</sequence>
<organism evidence="2 3">
    <name type="scientific">Rubrivirga litoralis</name>
    <dbReference type="NCBI Taxonomy" id="3075598"/>
    <lineage>
        <taxon>Bacteria</taxon>
        <taxon>Pseudomonadati</taxon>
        <taxon>Rhodothermota</taxon>
        <taxon>Rhodothermia</taxon>
        <taxon>Rhodothermales</taxon>
        <taxon>Rubricoccaceae</taxon>
        <taxon>Rubrivirga</taxon>
    </lineage>
</organism>
<evidence type="ECO:0000256" key="1">
    <source>
        <dbReference type="SAM" id="MobiDB-lite"/>
    </source>
</evidence>
<reference evidence="2 3" key="1">
    <citation type="submission" date="2023-09" db="EMBL/GenBank/DDBJ databases">
        <authorList>
            <person name="Rey-Velasco X."/>
        </authorList>
    </citation>
    <scope>NUCLEOTIDE SEQUENCE [LARGE SCALE GENOMIC DNA]</scope>
    <source>
        <strain evidence="2 3">F394</strain>
    </source>
</reference>
<feature type="region of interest" description="Disordered" evidence="1">
    <location>
        <begin position="1"/>
        <end position="71"/>
    </location>
</feature>
<dbReference type="EMBL" id="JAVRHT010000016">
    <property type="protein sequence ID" value="MDT0631762.1"/>
    <property type="molecule type" value="Genomic_DNA"/>
</dbReference>
<feature type="region of interest" description="Disordered" evidence="1">
    <location>
        <begin position="84"/>
        <end position="110"/>
    </location>
</feature>
<name>A0ABU3BR51_9BACT</name>
<comment type="caution">
    <text evidence="2">The sequence shown here is derived from an EMBL/GenBank/DDBJ whole genome shotgun (WGS) entry which is preliminary data.</text>
</comment>
<proteinExistence type="predicted"/>
<feature type="compositionally biased region" description="Polar residues" evidence="1">
    <location>
        <begin position="87"/>
        <end position="102"/>
    </location>
</feature>
<protein>
    <submittedName>
        <fullName evidence="2">Uncharacterized protein</fullName>
    </submittedName>
</protein>
<dbReference type="RefSeq" id="WP_311663106.1">
    <property type="nucleotide sequence ID" value="NZ_JAVRHT010000016.1"/>
</dbReference>
<evidence type="ECO:0000313" key="3">
    <source>
        <dbReference type="Proteomes" id="UP001267426"/>
    </source>
</evidence>
<evidence type="ECO:0000313" key="2">
    <source>
        <dbReference type="EMBL" id="MDT0631762.1"/>
    </source>
</evidence>
<accession>A0ABU3BR51</accession>
<gene>
    <name evidence="2" type="ORF">RM540_08400</name>
</gene>
<keyword evidence="3" id="KW-1185">Reference proteome</keyword>
<dbReference type="Proteomes" id="UP001267426">
    <property type="component" value="Unassembled WGS sequence"/>
</dbReference>